<dbReference type="InterPro" id="IPR015947">
    <property type="entry name" value="PUA-like_sf"/>
</dbReference>
<keyword evidence="1 2" id="KW-0539">Nucleus</keyword>
<dbReference type="GO" id="GO:0005634">
    <property type="term" value="C:nucleus"/>
    <property type="evidence" value="ECO:0007669"/>
    <property type="project" value="UniProtKB-SubCell"/>
</dbReference>
<dbReference type="Proteomes" id="UP000678499">
    <property type="component" value="Unassembled WGS sequence"/>
</dbReference>
<dbReference type="InterPro" id="IPR036987">
    <property type="entry name" value="SRA-YDG_sf"/>
</dbReference>
<dbReference type="PANTHER" id="PTHR14140:SF27">
    <property type="entry name" value="OS04G0289800 PROTEIN"/>
    <property type="match status" value="1"/>
</dbReference>
<organism evidence="4">
    <name type="scientific">Notodromas monacha</name>
    <dbReference type="NCBI Taxonomy" id="399045"/>
    <lineage>
        <taxon>Eukaryota</taxon>
        <taxon>Metazoa</taxon>
        <taxon>Ecdysozoa</taxon>
        <taxon>Arthropoda</taxon>
        <taxon>Crustacea</taxon>
        <taxon>Oligostraca</taxon>
        <taxon>Ostracoda</taxon>
        <taxon>Podocopa</taxon>
        <taxon>Podocopida</taxon>
        <taxon>Cypridocopina</taxon>
        <taxon>Cypridoidea</taxon>
        <taxon>Cyprididae</taxon>
        <taxon>Notodromas</taxon>
    </lineage>
</organism>
<dbReference type="PROSITE" id="PS51015">
    <property type="entry name" value="YDG"/>
    <property type="match status" value="1"/>
</dbReference>
<dbReference type="GO" id="GO:0044027">
    <property type="term" value="P:negative regulation of gene expression via chromosomal CpG island methylation"/>
    <property type="evidence" value="ECO:0007669"/>
    <property type="project" value="TreeGrafter"/>
</dbReference>
<dbReference type="GO" id="GO:0061630">
    <property type="term" value="F:ubiquitin protein ligase activity"/>
    <property type="evidence" value="ECO:0007669"/>
    <property type="project" value="TreeGrafter"/>
</dbReference>
<dbReference type="SUPFAM" id="SSF88697">
    <property type="entry name" value="PUA domain-like"/>
    <property type="match status" value="1"/>
</dbReference>
<dbReference type="PANTHER" id="PTHR14140">
    <property type="entry name" value="E3 UBIQUITIN-PROTEIN LIGASE UHRF-RELATED"/>
    <property type="match status" value="1"/>
</dbReference>
<dbReference type="OrthoDB" id="2270193at2759"/>
<dbReference type="Pfam" id="PF02182">
    <property type="entry name" value="SAD_SRA"/>
    <property type="match status" value="1"/>
</dbReference>
<name>A0A7R9G9W2_9CRUS</name>
<accession>A0A7R9G9W2</accession>
<evidence type="ECO:0000256" key="2">
    <source>
        <dbReference type="PROSITE-ProRule" id="PRU00358"/>
    </source>
</evidence>
<keyword evidence="5" id="KW-1185">Reference proteome</keyword>
<protein>
    <recommendedName>
        <fullName evidence="3">YDG domain-containing protein</fullName>
    </recommendedName>
</protein>
<dbReference type="Gene3D" id="2.30.280.10">
    <property type="entry name" value="SRA-YDG"/>
    <property type="match status" value="1"/>
</dbReference>
<evidence type="ECO:0000256" key="1">
    <source>
        <dbReference type="ARBA" id="ARBA00023242"/>
    </source>
</evidence>
<dbReference type="InterPro" id="IPR003105">
    <property type="entry name" value="SRA_YDG"/>
</dbReference>
<dbReference type="InterPro" id="IPR045134">
    <property type="entry name" value="UHRF1/2-like"/>
</dbReference>
<sequence length="299" mass="32894">MESATVNADQEETKLKFFNALYWACARHPVSLDALTAPLSSGVGSVVTEQLAVNSRAGLSDAAESAANGIFWQNTSGTHAVTDFPACLDPVQRGPVLVTSDLNVPSGSLNAHRNSLFVGSQALTFASPRKLRKSRFVYGQPKDVPVGTWWLTRVECSRAGVHCPTMGGIHGGPRGAYSICMSGGYENVDNLYDFWYCGEGGRDPKKSNVKAKDQTKDMVWTRNNVSLRESYLTGNAVRVVRGFLKNKQKAQSVSYNPPVGYRYDGLYQVTEYEEIRGAHGFVVIRYHFVRLQGQETLEL</sequence>
<dbReference type="EMBL" id="CAJPEX010000074">
    <property type="protein sequence ID" value="CAG0913046.1"/>
    <property type="molecule type" value="Genomic_DNA"/>
</dbReference>
<dbReference type="SMART" id="SM00466">
    <property type="entry name" value="SRA"/>
    <property type="match status" value="1"/>
</dbReference>
<reference evidence="4" key="1">
    <citation type="submission" date="2020-11" db="EMBL/GenBank/DDBJ databases">
        <authorList>
            <person name="Tran Van P."/>
        </authorList>
    </citation>
    <scope>NUCLEOTIDE SEQUENCE</scope>
</reference>
<evidence type="ECO:0000313" key="5">
    <source>
        <dbReference type="Proteomes" id="UP000678499"/>
    </source>
</evidence>
<dbReference type="GO" id="GO:0016567">
    <property type="term" value="P:protein ubiquitination"/>
    <property type="evidence" value="ECO:0007669"/>
    <property type="project" value="TreeGrafter"/>
</dbReference>
<feature type="domain" description="YDG" evidence="3">
    <location>
        <begin position="139"/>
        <end position="290"/>
    </location>
</feature>
<evidence type="ECO:0000259" key="3">
    <source>
        <dbReference type="PROSITE" id="PS51015"/>
    </source>
</evidence>
<evidence type="ECO:0000313" key="4">
    <source>
        <dbReference type="EMBL" id="CAD7272894.1"/>
    </source>
</evidence>
<proteinExistence type="predicted"/>
<dbReference type="EMBL" id="OA882111">
    <property type="protein sequence ID" value="CAD7272894.1"/>
    <property type="molecule type" value="Genomic_DNA"/>
</dbReference>
<dbReference type="AlphaFoldDB" id="A0A7R9G9W2"/>
<comment type="subcellular location">
    <subcellularLocation>
        <location evidence="2">Nucleus</location>
    </subcellularLocation>
</comment>
<gene>
    <name evidence="4" type="ORF">NMOB1V02_LOCUS809</name>
</gene>